<dbReference type="Proteomes" id="UP000003254">
    <property type="component" value="Unassembled WGS sequence"/>
</dbReference>
<evidence type="ECO:0000313" key="2">
    <source>
        <dbReference type="Proteomes" id="UP000003254"/>
    </source>
</evidence>
<dbReference type="AlphaFoldDB" id="B5CKP0"/>
<accession>B5CKP0</accession>
<keyword evidence="2" id="KW-1185">Reference proteome</keyword>
<reference evidence="1 2" key="1">
    <citation type="submission" date="2008-08" db="EMBL/GenBank/DDBJ databases">
        <title>Draft genome sequence of Ruminococcus lactaris ATCC 29176.</title>
        <authorList>
            <person name="Sudarsanam P."/>
            <person name="Ley R."/>
            <person name="Guruge J."/>
            <person name="Turnbaugh P.J."/>
            <person name="Mahowald M."/>
            <person name="Liep D."/>
            <person name="Gordon J."/>
        </authorList>
    </citation>
    <scope>NUCLEOTIDE SEQUENCE [LARGE SCALE GENOMIC DNA]</scope>
    <source>
        <strain evidence="1 2">ATCC 29176</strain>
    </source>
</reference>
<gene>
    <name evidence="1" type="ORF">RUMLAC_00004</name>
</gene>
<protein>
    <submittedName>
        <fullName evidence="1">Uncharacterized protein</fullName>
    </submittedName>
</protein>
<name>B5CKP0_9FIRM</name>
<evidence type="ECO:0000313" key="1">
    <source>
        <dbReference type="EMBL" id="EDY34106.1"/>
    </source>
</evidence>
<comment type="caution">
    <text evidence="1">The sequence shown here is derived from an EMBL/GenBank/DDBJ whole genome shotgun (WGS) entry which is preliminary data.</text>
</comment>
<dbReference type="Pfam" id="PF20063">
    <property type="entry name" value="DUF6462"/>
    <property type="match status" value="1"/>
</dbReference>
<organism evidence="1 2">
    <name type="scientific">[Ruminococcus] lactaris ATCC 29176</name>
    <dbReference type="NCBI Taxonomy" id="471875"/>
    <lineage>
        <taxon>Bacteria</taxon>
        <taxon>Bacillati</taxon>
        <taxon>Bacillota</taxon>
        <taxon>Clostridia</taxon>
        <taxon>Lachnospirales</taxon>
        <taxon>Lachnospiraceae</taxon>
        <taxon>Mediterraneibacter</taxon>
    </lineage>
</organism>
<dbReference type="InterPro" id="IPR045591">
    <property type="entry name" value="DUF6462"/>
</dbReference>
<dbReference type="EMBL" id="ABOU02000002">
    <property type="protein sequence ID" value="EDY34106.1"/>
    <property type="molecule type" value="Genomic_DNA"/>
</dbReference>
<reference evidence="1 2" key="2">
    <citation type="submission" date="2008-08" db="EMBL/GenBank/DDBJ databases">
        <authorList>
            <person name="Fulton L."/>
            <person name="Clifton S."/>
            <person name="Fulton B."/>
            <person name="Xu J."/>
            <person name="Minx P."/>
            <person name="Pepin K.H."/>
            <person name="Johnson M."/>
            <person name="Bhonagiri V."/>
            <person name="Nash W.E."/>
            <person name="Mardis E.R."/>
            <person name="Wilson R.K."/>
        </authorList>
    </citation>
    <scope>NUCLEOTIDE SEQUENCE [LARGE SCALE GENOMIC DNA]</scope>
    <source>
        <strain evidence="1 2">ATCC 29176</strain>
    </source>
</reference>
<sequence>MKNRLAAFFMQKKEVPCMGYARKDVEKTKKIAKKFVRYQEGAELYSIGLTKFQELAKEAKAVYKIDKVALVNCEIFEKYLETFRIA</sequence>
<dbReference type="HOGENOM" id="CLU_175524_2_0_9"/>
<dbReference type="eggNOG" id="ENOG5032YBT">
    <property type="taxonomic scope" value="Bacteria"/>
</dbReference>
<proteinExistence type="predicted"/>